<sequence>MTASFVPGIAFAGDAPWGAYCQREMGMWAKRPEVTPLAVRILFAAIGRHDSAGHAVFGPGELAEVPGRVDTATGEVLVARKDSVSDAIKAAKRLGFITEESTVRCLVLGRHAFQKGKGAPKLCPVHG</sequence>
<evidence type="ECO:0000313" key="2">
    <source>
        <dbReference type="Proteomes" id="UP000648663"/>
    </source>
</evidence>
<comment type="caution">
    <text evidence="1">The sequence shown here is derived from an EMBL/GenBank/DDBJ whole genome shotgun (WGS) entry which is preliminary data.</text>
</comment>
<proteinExistence type="predicted"/>
<evidence type="ECO:0000313" key="1">
    <source>
        <dbReference type="EMBL" id="GGL54254.1"/>
    </source>
</evidence>
<gene>
    <name evidence="1" type="ORF">GCM10011589_07870</name>
</gene>
<accession>A0ABQ2FU53</accession>
<dbReference type="EMBL" id="BMMI01000001">
    <property type="protein sequence ID" value="GGL54254.1"/>
    <property type="molecule type" value="Genomic_DNA"/>
</dbReference>
<keyword evidence="2" id="KW-1185">Reference proteome</keyword>
<dbReference type="Proteomes" id="UP000648663">
    <property type="component" value="Unassembled WGS sequence"/>
</dbReference>
<organism evidence="1 2">
    <name type="scientific">Modestobacter marinus</name>
    <dbReference type="NCBI Taxonomy" id="477641"/>
    <lineage>
        <taxon>Bacteria</taxon>
        <taxon>Bacillati</taxon>
        <taxon>Actinomycetota</taxon>
        <taxon>Actinomycetes</taxon>
        <taxon>Geodermatophilales</taxon>
        <taxon>Geodermatophilaceae</taxon>
        <taxon>Modestobacter</taxon>
    </lineage>
</organism>
<name>A0ABQ2FU53_9ACTN</name>
<protein>
    <submittedName>
        <fullName evidence="1">Uncharacterized protein</fullName>
    </submittedName>
</protein>
<reference evidence="2" key="1">
    <citation type="journal article" date="2019" name="Int. J. Syst. Evol. Microbiol.">
        <title>The Global Catalogue of Microorganisms (GCM) 10K type strain sequencing project: providing services to taxonomists for standard genome sequencing and annotation.</title>
        <authorList>
            <consortium name="The Broad Institute Genomics Platform"/>
            <consortium name="The Broad Institute Genome Sequencing Center for Infectious Disease"/>
            <person name="Wu L."/>
            <person name="Ma J."/>
        </authorList>
    </citation>
    <scope>NUCLEOTIDE SEQUENCE [LARGE SCALE GENOMIC DNA]</scope>
    <source>
        <strain evidence="2">CGMCC 4.5581</strain>
    </source>
</reference>